<gene>
    <name evidence="2" type="ORF">F990_00907</name>
</gene>
<keyword evidence="1" id="KW-0732">Signal</keyword>
<organism evidence="2 3">
    <name type="scientific">Acinetobacter tjernbergiae DSM 14971 = CIP 107465</name>
    <dbReference type="NCBI Taxonomy" id="1120928"/>
    <lineage>
        <taxon>Bacteria</taxon>
        <taxon>Pseudomonadati</taxon>
        <taxon>Pseudomonadota</taxon>
        <taxon>Gammaproteobacteria</taxon>
        <taxon>Moraxellales</taxon>
        <taxon>Moraxellaceae</taxon>
        <taxon>Acinetobacter</taxon>
    </lineage>
</organism>
<dbReference type="Proteomes" id="UP000017404">
    <property type="component" value="Unassembled WGS sequence"/>
</dbReference>
<dbReference type="eggNOG" id="COG4676">
    <property type="taxonomic scope" value="Bacteria"/>
</dbReference>
<comment type="caution">
    <text evidence="2">The sequence shown here is derived from an EMBL/GenBank/DDBJ whole genome shotgun (WGS) entry which is preliminary data.</text>
</comment>
<evidence type="ECO:0000313" key="3">
    <source>
        <dbReference type="Proteomes" id="UP000017404"/>
    </source>
</evidence>
<sequence length="527" mass="56714">MAYLKNFKQLSLVIALSMSLVACNDSNNDQDQKNVVQTPVVTPSASIALQVFDNSTGIQLTTAKVSVLNTALSADTDAEGKAELKKVTIGRTVLKISKAGYADQFITVDLVDKQELSGLLVQLIPLQLGGTVSAATGGTVTLTGSTAQVIISPNSLKRTDGQAIQGNVSVSFALINTAQEIRNMPGDLSTQINNVRSPLESFGAMIVDLRDSTGAKVELIANQLANIRIPLMARGTPPSTIPLYYFDSQRGEWLQDGTRVLTLQSDTNGNRFYTGSSTTLDTVNADVPYQTTNVTGCLAEANGKRVANAQILLEGKNYSGYSTVKTNANGEFTILAKQNSIVLINGQNNNLRSNTVEHTVLTANTTLNECLTLTEPSQNITVRLSWGQNPQDIDSHMIAPDGSHIYYQNEGALLQHPFLNLDVDDTDSYGPEIVTLSKLMVGEYHYFVHNYSGTSNPGILGSPIKVELNSLKGTQIFTPTIGSGESFYWSAFKIKVAENCDVTVIPTKQWLSAEPTVAASAVKYCSK</sequence>
<dbReference type="Gene3D" id="2.60.40.1120">
    <property type="entry name" value="Carboxypeptidase-like, regulatory domain"/>
    <property type="match status" value="1"/>
</dbReference>
<dbReference type="STRING" id="202955.GCA_000759995_03183"/>
<protein>
    <submittedName>
        <fullName evidence="2">Uncharacterized protein</fullName>
    </submittedName>
</protein>
<evidence type="ECO:0000256" key="1">
    <source>
        <dbReference type="SAM" id="SignalP"/>
    </source>
</evidence>
<name>V2W956_9GAMM</name>
<proteinExistence type="predicted"/>
<accession>V2W956</accession>
<dbReference type="PROSITE" id="PS51257">
    <property type="entry name" value="PROKAR_LIPOPROTEIN"/>
    <property type="match status" value="1"/>
</dbReference>
<dbReference type="PATRIC" id="fig|1120928.5.peg.932"/>
<dbReference type="OrthoDB" id="5624957at2"/>
<feature type="signal peptide" evidence="1">
    <location>
        <begin position="1"/>
        <end position="24"/>
    </location>
</feature>
<feature type="chain" id="PRO_5004710576" evidence="1">
    <location>
        <begin position="25"/>
        <end position="527"/>
    </location>
</feature>
<reference evidence="2 3" key="1">
    <citation type="submission" date="2013-10" db="EMBL/GenBank/DDBJ databases">
        <title>The Genome Sequence of Acinetobacter tjernbergiae CIP107465.</title>
        <authorList>
            <consortium name="The Broad Institute Genomics Platform"/>
            <consortium name="The Broad Institute Genome Sequencing Center for Infectious Disease"/>
            <person name="Cerqueira G."/>
            <person name="Feldgarden M."/>
            <person name="Courvalin P."/>
            <person name="Grillot-Courvalin C."/>
            <person name="Clermont D."/>
            <person name="Rocha E."/>
            <person name="Yoon E.-J."/>
            <person name="Nemec A."/>
            <person name="Young S.K."/>
            <person name="Zeng Q."/>
            <person name="Gargeya S."/>
            <person name="Fitzgerald M."/>
            <person name="Abouelleil A."/>
            <person name="Alvarado L."/>
            <person name="Berlin A.M."/>
            <person name="Chapman S.B."/>
            <person name="Gainer-Dewar J."/>
            <person name="Goldberg J."/>
            <person name="Gnerre S."/>
            <person name="Griggs A."/>
            <person name="Gujja S."/>
            <person name="Hansen M."/>
            <person name="Howarth C."/>
            <person name="Imamovic A."/>
            <person name="Ireland A."/>
            <person name="Larimer J."/>
            <person name="McCowan C."/>
            <person name="Murphy C."/>
            <person name="Pearson M."/>
            <person name="Poon T.W."/>
            <person name="Priest M."/>
            <person name="Roberts A."/>
            <person name="Saif S."/>
            <person name="Shea T."/>
            <person name="Sykes S."/>
            <person name="Wortman J."/>
            <person name="Nusbaum C."/>
            <person name="Birren B."/>
        </authorList>
    </citation>
    <scope>NUCLEOTIDE SEQUENCE [LARGE SCALE GENOMIC DNA]</scope>
    <source>
        <strain evidence="2 3">CIP 107465</strain>
    </source>
</reference>
<dbReference type="EMBL" id="AYEV01000007">
    <property type="protein sequence ID" value="ESK56574.1"/>
    <property type="molecule type" value="Genomic_DNA"/>
</dbReference>
<keyword evidence="3" id="KW-1185">Reference proteome</keyword>
<dbReference type="SUPFAM" id="SSF49464">
    <property type="entry name" value="Carboxypeptidase regulatory domain-like"/>
    <property type="match status" value="2"/>
</dbReference>
<dbReference type="AlphaFoldDB" id="V2W956"/>
<dbReference type="InterPro" id="IPR008969">
    <property type="entry name" value="CarboxyPept-like_regulatory"/>
</dbReference>
<dbReference type="RefSeq" id="WP_018677228.1">
    <property type="nucleotide sequence ID" value="NZ_AYEV01000007.1"/>
</dbReference>
<dbReference type="Gene3D" id="2.60.120.380">
    <property type="match status" value="1"/>
</dbReference>
<evidence type="ECO:0000313" key="2">
    <source>
        <dbReference type="EMBL" id="ESK56574.1"/>
    </source>
</evidence>